<dbReference type="SUPFAM" id="SSF55821">
    <property type="entry name" value="YrdC/RibB"/>
    <property type="match status" value="1"/>
</dbReference>
<dbReference type="eggNOG" id="COG0108">
    <property type="taxonomic scope" value="Bacteria"/>
</dbReference>
<organism evidence="16 17">
    <name type="scientific">Oceaniovalibus guishaninsula JLT2003</name>
    <dbReference type="NCBI Taxonomy" id="1231392"/>
    <lineage>
        <taxon>Bacteria</taxon>
        <taxon>Pseudomonadati</taxon>
        <taxon>Pseudomonadota</taxon>
        <taxon>Alphaproteobacteria</taxon>
        <taxon>Rhodobacterales</taxon>
        <taxon>Roseobacteraceae</taxon>
        <taxon>Oceaniovalibus</taxon>
    </lineage>
</organism>
<dbReference type="OrthoDB" id="9793111at2"/>
<sequence>MTDQDHFADAISSVEEIIEDARNGRMFILVDHEDRENEGDLVIPAQMATPEKINFMATYGRGLICLALPGSRIDALGLPLMASQNSSRHETAFTVSIEAREGVSTGISAHDRARTVAVAIDSAATAADIATPGHVFPLRARDGGVLVRAGHTEAAVDIARLAGLNPSGVICEIMNDDGSMSRLPDLVSFAQRHNLKIGTISDLIAYRRRHDNLVRMRGEQKIVSEFGGEWTMRLYTDETQGAEHIVLIRGDISGPEPVLVRMHAMDPLLDVVGTGGGGRAREFGDAMKLIAAEGRGVLVLLRDLTMKLAAHDEVSPQTLRQYGLGAQILSSLGLHRLVLLTNSPRPRIVGLDAYGLEIADTRRISEID</sequence>
<dbReference type="EC" id="4.1.99.12" evidence="7 14"/>
<comment type="subunit">
    <text evidence="14">Homodimer.</text>
</comment>
<evidence type="ECO:0000256" key="1">
    <source>
        <dbReference type="ARBA" id="ARBA00000141"/>
    </source>
</evidence>
<dbReference type="PATRIC" id="fig|1231392.3.peg.73"/>
<feature type="binding site" evidence="14">
    <location>
        <begin position="148"/>
        <end position="152"/>
    </location>
    <ligand>
        <name>D-ribulose 5-phosphate</name>
        <dbReference type="ChEBI" id="CHEBI:58121"/>
    </ligand>
</feature>
<keyword evidence="13 14" id="KW-0456">Lyase</keyword>
<dbReference type="PIRSF" id="PIRSF001259">
    <property type="entry name" value="RibA"/>
    <property type="match status" value="1"/>
</dbReference>
<evidence type="ECO:0000256" key="7">
    <source>
        <dbReference type="ARBA" id="ARBA00012153"/>
    </source>
</evidence>
<dbReference type="Proteomes" id="UP000006765">
    <property type="component" value="Unassembled WGS sequence"/>
</dbReference>
<evidence type="ECO:0000256" key="10">
    <source>
        <dbReference type="ARBA" id="ARBA00022723"/>
    </source>
</evidence>
<reference evidence="16 17" key="1">
    <citation type="journal article" date="2012" name="J. Bacteriol.">
        <title>Draft Genome Sequence of Oceaniovalibus guishaninsula JLT2003T.</title>
        <authorList>
            <person name="Tang K."/>
            <person name="Liu K."/>
            <person name="Jiao N."/>
        </authorList>
    </citation>
    <scope>NUCLEOTIDE SEQUENCE [LARGE SCALE GENOMIC DNA]</scope>
    <source>
        <strain evidence="16 17">JLT2003</strain>
    </source>
</reference>
<evidence type="ECO:0000256" key="4">
    <source>
        <dbReference type="ARBA" id="ARBA00004904"/>
    </source>
</evidence>
<dbReference type="HAMAP" id="MF_00180">
    <property type="entry name" value="RibB"/>
    <property type="match status" value="1"/>
</dbReference>
<dbReference type="UniPathway" id="UPA00275">
    <property type="reaction ID" value="UER00399"/>
</dbReference>
<gene>
    <name evidence="14" type="primary">ribB</name>
    <name evidence="16" type="ORF">OCGS_0072</name>
</gene>
<dbReference type="FunFam" id="3.90.870.10:FF:000001">
    <property type="entry name" value="Riboflavin biosynthesis protein RibBA"/>
    <property type="match status" value="1"/>
</dbReference>
<dbReference type="EMBL" id="AMGO01000001">
    <property type="protein sequence ID" value="EKE45846.1"/>
    <property type="molecule type" value="Genomic_DNA"/>
</dbReference>
<dbReference type="InterPro" id="IPR000422">
    <property type="entry name" value="DHBP_synthase_RibB"/>
</dbReference>
<dbReference type="InterPro" id="IPR036144">
    <property type="entry name" value="RibA-like_sf"/>
</dbReference>
<feature type="binding site" evidence="14">
    <location>
        <begin position="35"/>
        <end position="36"/>
    </location>
    <ligand>
        <name>D-ribulose 5-phosphate</name>
        <dbReference type="ChEBI" id="CHEBI:58121"/>
    </ligand>
</feature>
<comment type="caution">
    <text evidence="16">The sequence shown here is derived from an EMBL/GenBank/DDBJ whole genome shotgun (WGS) entry which is preliminary data.</text>
</comment>
<evidence type="ECO:0000256" key="2">
    <source>
        <dbReference type="ARBA" id="ARBA00001936"/>
    </source>
</evidence>
<feature type="site" description="Essential for catalytic activity" evidence="14">
    <location>
        <position position="172"/>
    </location>
</feature>
<evidence type="ECO:0000256" key="12">
    <source>
        <dbReference type="ARBA" id="ARBA00023211"/>
    </source>
</evidence>
<dbReference type="Pfam" id="PF00925">
    <property type="entry name" value="GTP_cyclohydro2"/>
    <property type="match status" value="1"/>
</dbReference>
<protein>
    <recommendedName>
        <fullName evidence="8 14">3,4-dihydroxy-2-butanone 4-phosphate synthase</fullName>
        <shortName evidence="14">DHBP synthase</shortName>
        <ecNumber evidence="7 14">4.1.99.12</ecNumber>
    </recommendedName>
</protein>
<dbReference type="GO" id="GO:0030145">
    <property type="term" value="F:manganese ion binding"/>
    <property type="evidence" value="ECO:0007669"/>
    <property type="project" value="UniProtKB-UniRule"/>
</dbReference>
<accession>K2GTF7</accession>
<comment type="catalytic activity">
    <reaction evidence="1 14">
        <text>D-ribulose 5-phosphate = (2S)-2-hydroxy-3-oxobutyl phosphate + formate + H(+)</text>
        <dbReference type="Rhea" id="RHEA:18457"/>
        <dbReference type="ChEBI" id="CHEBI:15378"/>
        <dbReference type="ChEBI" id="CHEBI:15740"/>
        <dbReference type="ChEBI" id="CHEBI:58121"/>
        <dbReference type="ChEBI" id="CHEBI:58830"/>
        <dbReference type="EC" id="4.1.99.12"/>
    </reaction>
</comment>
<evidence type="ECO:0000256" key="11">
    <source>
        <dbReference type="ARBA" id="ARBA00022842"/>
    </source>
</evidence>
<dbReference type="RefSeq" id="WP_007425225.1">
    <property type="nucleotide sequence ID" value="NZ_AMGO01000001.1"/>
</dbReference>
<dbReference type="SUPFAM" id="SSF142695">
    <property type="entry name" value="RibA-like"/>
    <property type="match status" value="1"/>
</dbReference>
<feature type="binding site" evidence="14">
    <location>
        <position position="151"/>
    </location>
    <ligand>
        <name>Mg(2+)</name>
        <dbReference type="ChEBI" id="CHEBI:18420"/>
        <label>2</label>
    </ligand>
</feature>
<comment type="pathway">
    <text evidence="4 14">Cofactor biosynthesis; riboflavin biosynthesis; 2-hydroxy-3-oxobutyl phosphate from D-ribulose 5-phosphate: step 1/1.</text>
</comment>
<dbReference type="InterPro" id="IPR032677">
    <property type="entry name" value="GTP_cyclohydro_II"/>
</dbReference>
<dbReference type="GO" id="GO:0003935">
    <property type="term" value="F:GTP cyclohydrolase II activity"/>
    <property type="evidence" value="ECO:0007669"/>
    <property type="project" value="TreeGrafter"/>
</dbReference>
<comment type="cofactor">
    <cofactor evidence="14">
        <name>Mg(2+)</name>
        <dbReference type="ChEBI" id="CHEBI:18420"/>
    </cofactor>
    <cofactor evidence="14">
        <name>Mn(2+)</name>
        <dbReference type="ChEBI" id="CHEBI:29035"/>
    </cofactor>
    <text evidence="14">Binds 2 divalent metal cations per subunit. Magnesium or manganese.</text>
</comment>
<evidence type="ECO:0000256" key="13">
    <source>
        <dbReference type="ARBA" id="ARBA00023239"/>
    </source>
</evidence>
<feature type="binding site" evidence="14">
    <location>
        <position position="36"/>
    </location>
    <ligand>
        <name>Mg(2+)</name>
        <dbReference type="ChEBI" id="CHEBI:18420"/>
        <label>2</label>
    </ligand>
</feature>
<dbReference type="GO" id="GO:0005829">
    <property type="term" value="C:cytosol"/>
    <property type="evidence" value="ECO:0007669"/>
    <property type="project" value="TreeGrafter"/>
</dbReference>
<comment type="similarity">
    <text evidence="6">In the C-terminal section; belongs to the GTP cyclohydrolase II family.</text>
</comment>
<evidence type="ECO:0000256" key="14">
    <source>
        <dbReference type="HAMAP-Rule" id="MF_00180"/>
    </source>
</evidence>
<evidence type="ECO:0000256" key="3">
    <source>
        <dbReference type="ARBA" id="ARBA00002284"/>
    </source>
</evidence>
<dbReference type="Gene3D" id="3.40.50.10990">
    <property type="entry name" value="GTP cyclohydrolase II"/>
    <property type="match status" value="1"/>
</dbReference>
<comment type="similarity">
    <text evidence="5">In the N-terminal section; belongs to the DHBP synthase family.</text>
</comment>
<feature type="site" description="Essential for catalytic activity" evidence="14">
    <location>
        <position position="134"/>
    </location>
</feature>
<evidence type="ECO:0000256" key="5">
    <source>
        <dbReference type="ARBA" id="ARBA00005520"/>
    </source>
</evidence>
<dbReference type="PANTHER" id="PTHR21327:SF34">
    <property type="entry name" value="3,4-DIHYDROXY-2-BUTANONE 4-PHOSPHATE SYNTHASE"/>
    <property type="match status" value="1"/>
</dbReference>
<dbReference type="GO" id="GO:0000287">
    <property type="term" value="F:magnesium ion binding"/>
    <property type="evidence" value="ECO:0007669"/>
    <property type="project" value="UniProtKB-UniRule"/>
</dbReference>
<comment type="similarity">
    <text evidence="14">Belongs to the DHBP synthase family.</text>
</comment>
<dbReference type="Pfam" id="PF00926">
    <property type="entry name" value="DHBP_synthase"/>
    <property type="match status" value="1"/>
</dbReference>
<dbReference type="eggNOG" id="COG0807">
    <property type="taxonomic scope" value="Bacteria"/>
</dbReference>
<keyword evidence="10 14" id="KW-0479">Metal-binding</keyword>
<dbReference type="InterPro" id="IPR017945">
    <property type="entry name" value="DHBP_synth_RibB-like_a/b_dom"/>
</dbReference>
<keyword evidence="9 14" id="KW-0686">Riboflavin biosynthesis</keyword>
<proteinExistence type="inferred from homology"/>
<keyword evidence="11 14" id="KW-0460">Magnesium</keyword>
<dbReference type="AlphaFoldDB" id="K2GTF7"/>
<dbReference type="GO" id="GO:0009231">
    <property type="term" value="P:riboflavin biosynthetic process"/>
    <property type="evidence" value="ECO:0007669"/>
    <property type="project" value="UniProtKB-UniRule"/>
</dbReference>
<evidence type="ECO:0000256" key="9">
    <source>
        <dbReference type="ARBA" id="ARBA00022619"/>
    </source>
</evidence>
<name>K2GTF7_9RHOB</name>
<dbReference type="Gene3D" id="3.90.870.10">
    <property type="entry name" value="DHBP synthase"/>
    <property type="match status" value="1"/>
</dbReference>
<feature type="binding site" evidence="14">
    <location>
        <position position="36"/>
    </location>
    <ligand>
        <name>Mg(2+)</name>
        <dbReference type="ChEBI" id="CHEBI:18420"/>
        <label>1</label>
    </ligand>
</feature>
<evidence type="ECO:0000313" key="16">
    <source>
        <dbReference type="EMBL" id="EKE45846.1"/>
    </source>
</evidence>
<dbReference type="STRING" id="1231392.OCGS_0072"/>
<feature type="domain" description="GTP cyclohydrolase II" evidence="15">
    <location>
        <begin position="219"/>
        <end position="361"/>
    </location>
</feature>
<keyword evidence="17" id="KW-1185">Reference proteome</keyword>
<comment type="function">
    <text evidence="3 14">Catalyzes the conversion of D-ribulose 5-phosphate to formate and 3,4-dihydroxy-2-butanone 4-phosphate.</text>
</comment>
<dbReference type="PANTHER" id="PTHR21327">
    <property type="entry name" value="GTP CYCLOHYDROLASE II-RELATED"/>
    <property type="match status" value="1"/>
</dbReference>
<keyword evidence="12 14" id="KW-0464">Manganese</keyword>
<dbReference type="GO" id="GO:0008686">
    <property type="term" value="F:3,4-dihydroxy-2-butanone-4-phosphate synthase activity"/>
    <property type="evidence" value="ECO:0007669"/>
    <property type="project" value="UniProtKB-UniRule"/>
</dbReference>
<evidence type="ECO:0000256" key="6">
    <source>
        <dbReference type="ARBA" id="ARBA00008976"/>
    </source>
</evidence>
<evidence type="ECO:0000313" key="17">
    <source>
        <dbReference type="Proteomes" id="UP000006765"/>
    </source>
</evidence>
<comment type="cofactor">
    <cofactor evidence="2">
        <name>Mn(2+)</name>
        <dbReference type="ChEBI" id="CHEBI:29035"/>
    </cofactor>
</comment>
<dbReference type="NCBIfam" id="TIGR00506">
    <property type="entry name" value="ribB"/>
    <property type="match status" value="1"/>
</dbReference>
<feature type="binding site" evidence="14">
    <location>
        <position position="40"/>
    </location>
    <ligand>
        <name>D-ribulose 5-phosphate</name>
        <dbReference type="ChEBI" id="CHEBI:58121"/>
    </ligand>
</feature>
<evidence type="ECO:0000256" key="8">
    <source>
        <dbReference type="ARBA" id="ARBA00018836"/>
    </source>
</evidence>
<evidence type="ECO:0000259" key="15">
    <source>
        <dbReference type="Pfam" id="PF00925"/>
    </source>
</evidence>